<accession>B7JXB6</accession>
<feature type="active site" description="Proton acceptor" evidence="16">
    <location>
        <position position="104"/>
    </location>
</feature>
<keyword evidence="10 16" id="KW-0418">Kinase</keyword>
<comment type="subunit">
    <text evidence="5 16">Homodimer.</text>
</comment>
<evidence type="ECO:0000313" key="18">
    <source>
        <dbReference type="Proteomes" id="UP000008204"/>
    </source>
</evidence>
<evidence type="ECO:0000256" key="3">
    <source>
        <dbReference type="ARBA" id="ARBA00004496"/>
    </source>
</evidence>
<name>B7JXB6_RIPO1</name>
<keyword evidence="7 16" id="KW-0963">Cytoplasm</keyword>
<evidence type="ECO:0000256" key="13">
    <source>
        <dbReference type="ARBA" id="ARBA00022993"/>
    </source>
</evidence>
<keyword evidence="11 16" id="KW-0067">ATP-binding</keyword>
<dbReference type="UniPathway" id="UPA00241">
    <property type="reaction ID" value="UER00352"/>
</dbReference>
<dbReference type="Pfam" id="PF03309">
    <property type="entry name" value="Pan_kinase"/>
    <property type="match status" value="1"/>
</dbReference>
<keyword evidence="16" id="KW-0479">Metal-binding</keyword>
<dbReference type="eggNOG" id="COG1521">
    <property type="taxonomic scope" value="Bacteria"/>
</dbReference>
<dbReference type="Gene3D" id="3.30.420.40">
    <property type="match status" value="1"/>
</dbReference>
<dbReference type="CDD" id="cd24015">
    <property type="entry name" value="ASKHA_NBD_PanK-III"/>
    <property type="match status" value="1"/>
</dbReference>
<reference evidence="18" key="1">
    <citation type="journal article" date="2011" name="MBio">
        <title>Novel metabolic attributes of the genus Cyanothece, comprising a group of unicellular nitrogen-fixing Cyanobacteria.</title>
        <authorList>
            <person name="Bandyopadhyay A."/>
            <person name="Elvitigala T."/>
            <person name="Welsh E."/>
            <person name="Stockel J."/>
            <person name="Liberton M."/>
            <person name="Min H."/>
            <person name="Sherman L.A."/>
            <person name="Pakrasi H.B."/>
        </authorList>
    </citation>
    <scope>NUCLEOTIDE SEQUENCE [LARGE SCALE GENOMIC DNA]</scope>
    <source>
        <strain evidence="18">PCC 8801</strain>
    </source>
</reference>
<feature type="binding site" evidence="16">
    <location>
        <position position="127"/>
    </location>
    <ligand>
        <name>ATP</name>
        <dbReference type="ChEBI" id="CHEBI:30616"/>
    </ligand>
</feature>
<keyword evidence="9 16" id="KW-0547">Nucleotide-binding</keyword>
<comment type="function">
    <text evidence="16">Catalyzes the phosphorylation of pantothenate (Pan), the first step in CoA biosynthesis.</text>
</comment>
<dbReference type="NCBIfam" id="TIGR00671">
    <property type="entry name" value="baf"/>
    <property type="match status" value="1"/>
</dbReference>
<dbReference type="EC" id="2.7.1.33" evidence="6 16"/>
<evidence type="ECO:0000256" key="9">
    <source>
        <dbReference type="ARBA" id="ARBA00022741"/>
    </source>
</evidence>
<evidence type="ECO:0000256" key="4">
    <source>
        <dbReference type="ARBA" id="ARBA00005225"/>
    </source>
</evidence>
<dbReference type="Proteomes" id="UP000008204">
    <property type="component" value="Chromosome"/>
</dbReference>
<dbReference type="GO" id="GO:0004594">
    <property type="term" value="F:pantothenate kinase activity"/>
    <property type="evidence" value="ECO:0007669"/>
    <property type="project" value="UniProtKB-UniRule"/>
</dbReference>
<dbReference type="NCBIfam" id="NF009871">
    <property type="entry name" value="PRK13331.1"/>
    <property type="match status" value="1"/>
</dbReference>
<comment type="cofactor">
    <cofactor evidence="2">
        <name>K(+)</name>
        <dbReference type="ChEBI" id="CHEBI:29103"/>
    </cofactor>
</comment>
<dbReference type="GO" id="GO:0005737">
    <property type="term" value="C:cytoplasm"/>
    <property type="evidence" value="ECO:0007669"/>
    <property type="project" value="UniProtKB-SubCell"/>
</dbReference>
<dbReference type="STRING" id="41431.PCC8801_3123"/>
<dbReference type="GO" id="GO:0046872">
    <property type="term" value="F:metal ion binding"/>
    <property type="evidence" value="ECO:0007669"/>
    <property type="project" value="UniProtKB-KW"/>
</dbReference>
<dbReference type="InterPro" id="IPR004619">
    <property type="entry name" value="Type_III_PanK"/>
</dbReference>
<protein>
    <recommendedName>
        <fullName evidence="15 16">Type III pantothenate kinase</fullName>
        <ecNumber evidence="6 16">2.7.1.33</ecNumber>
    </recommendedName>
    <alternativeName>
        <fullName evidence="16">PanK-III</fullName>
    </alternativeName>
    <alternativeName>
        <fullName evidence="16">Pantothenic acid kinase</fullName>
    </alternativeName>
</protein>
<evidence type="ECO:0000256" key="16">
    <source>
        <dbReference type="HAMAP-Rule" id="MF_01274"/>
    </source>
</evidence>
<keyword evidence="13 16" id="KW-0173">Coenzyme A biosynthesis</keyword>
<keyword evidence="18" id="KW-1185">Reference proteome</keyword>
<comment type="cofactor">
    <cofactor evidence="16">
        <name>NH4(+)</name>
        <dbReference type="ChEBI" id="CHEBI:28938"/>
    </cofactor>
    <cofactor evidence="16">
        <name>K(+)</name>
        <dbReference type="ChEBI" id="CHEBI:29103"/>
    </cofactor>
    <text evidence="16">A monovalent cation. Ammonium or potassium.</text>
</comment>
<evidence type="ECO:0000256" key="14">
    <source>
        <dbReference type="ARBA" id="ARBA00038036"/>
    </source>
</evidence>
<proteinExistence type="inferred from homology"/>
<comment type="pathway">
    <text evidence="4 16">Cofactor biosynthesis; coenzyme A biosynthesis; CoA from (R)-pantothenate: step 1/5.</text>
</comment>
<dbReference type="SUPFAM" id="SSF53067">
    <property type="entry name" value="Actin-like ATPase domain"/>
    <property type="match status" value="2"/>
</dbReference>
<comment type="catalytic activity">
    <reaction evidence="1 16">
        <text>(R)-pantothenate + ATP = (R)-4'-phosphopantothenate + ADP + H(+)</text>
        <dbReference type="Rhea" id="RHEA:16373"/>
        <dbReference type="ChEBI" id="CHEBI:10986"/>
        <dbReference type="ChEBI" id="CHEBI:15378"/>
        <dbReference type="ChEBI" id="CHEBI:29032"/>
        <dbReference type="ChEBI" id="CHEBI:30616"/>
        <dbReference type="ChEBI" id="CHEBI:456216"/>
        <dbReference type="EC" id="2.7.1.33"/>
    </reaction>
</comment>
<evidence type="ECO:0000256" key="1">
    <source>
        <dbReference type="ARBA" id="ARBA00001206"/>
    </source>
</evidence>
<dbReference type="EMBL" id="CP001287">
    <property type="protein sequence ID" value="ACK67104.1"/>
    <property type="molecule type" value="Genomic_DNA"/>
</dbReference>
<sequence length="258" mass="28768">MTQIPFSQSHHWLALMIGNSRLHWGYFQGETLQKSWDTPHLTNEIITLTIPDHLLIPEVPNHLPVYLASVVPSQTTLWQKYPNLSLITLDQIPLEKLYPTMGIDRALAVLGSGETYGFPCLVIDAGTALTITGVNSDRTLVGGAILPGFKLQLQVLATQTAALPQTFLPPNLPPRWGTTTLESIQSGIIYTILAGIEAFIQDWLQSFPDSKILLTGGDSIILSTYFLPKNRYLEQILYQDKNLIFWGLQSVISKQIKM</sequence>
<gene>
    <name evidence="16" type="primary">coaX</name>
    <name evidence="17" type="ordered locus">PCC8801_3123</name>
</gene>
<dbReference type="GO" id="GO:0005524">
    <property type="term" value="F:ATP binding"/>
    <property type="evidence" value="ECO:0007669"/>
    <property type="project" value="UniProtKB-UniRule"/>
</dbReference>
<evidence type="ECO:0000256" key="15">
    <source>
        <dbReference type="ARBA" id="ARBA00040883"/>
    </source>
</evidence>
<dbReference type="InterPro" id="IPR043129">
    <property type="entry name" value="ATPase_NBD"/>
</dbReference>
<feature type="binding site" evidence="16">
    <location>
        <begin position="16"/>
        <end position="23"/>
    </location>
    <ligand>
        <name>ATP</name>
        <dbReference type="ChEBI" id="CHEBI:30616"/>
    </ligand>
</feature>
<keyword evidence="8 16" id="KW-0808">Transferase</keyword>
<feature type="binding site" evidence="16">
    <location>
        <position position="124"/>
    </location>
    <ligand>
        <name>K(+)</name>
        <dbReference type="ChEBI" id="CHEBI:29103"/>
    </ligand>
</feature>
<evidence type="ECO:0000256" key="10">
    <source>
        <dbReference type="ARBA" id="ARBA00022777"/>
    </source>
</evidence>
<dbReference type="HAMAP" id="MF_01274">
    <property type="entry name" value="Pantothen_kinase_3"/>
    <property type="match status" value="1"/>
</dbReference>
<organism evidence="17 18">
    <name type="scientific">Rippkaea orientalis (strain PCC 8801 / RF-1)</name>
    <name type="common">Cyanothece sp. (strain PCC 8801)</name>
    <dbReference type="NCBI Taxonomy" id="41431"/>
    <lineage>
        <taxon>Bacteria</taxon>
        <taxon>Bacillati</taxon>
        <taxon>Cyanobacteriota</taxon>
        <taxon>Cyanophyceae</taxon>
        <taxon>Oscillatoriophycideae</taxon>
        <taxon>Chroococcales</taxon>
        <taxon>Aphanothecaceae</taxon>
        <taxon>Rippkaea</taxon>
        <taxon>Rippkaea orientalis</taxon>
    </lineage>
</organism>
<evidence type="ECO:0000256" key="6">
    <source>
        <dbReference type="ARBA" id="ARBA00012102"/>
    </source>
</evidence>
<evidence type="ECO:0000256" key="7">
    <source>
        <dbReference type="ARBA" id="ARBA00022490"/>
    </source>
</evidence>
<dbReference type="GO" id="GO:0015937">
    <property type="term" value="P:coenzyme A biosynthetic process"/>
    <property type="evidence" value="ECO:0007669"/>
    <property type="project" value="UniProtKB-UniRule"/>
</dbReference>
<dbReference type="HOGENOM" id="CLU_066627_2_1_3"/>
<dbReference type="AlphaFoldDB" id="B7JXB6"/>
<comment type="similarity">
    <text evidence="14 16">Belongs to the type III pantothenate kinase family.</text>
</comment>
<evidence type="ECO:0000256" key="12">
    <source>
        <dbReference type="ARBA" id="ARBA00022958"/>
    </source>
</evidence>
<dbReference type="PANTHER" id="PTHR34265">
    <property type="entry name" value="TYPE III PANTOTHENATE KINASE"/>
    <property type="match status" value="1"/>
</dbReference>
<dbReference type="PANTHER" id="PTHR34265:SF1">
    <property type="entry name" value="TYPE III PANTOTHENATE KINASE"/>
    <property type="match status" value="1"/>
</dbReference>
<feature type="binding site" evidence="16">
    <location>
        <position position="98"/>
    </location>
    <ligand>
        <name>substrate</name>
    </ligand>
</feature>
<dbReference type="OrthoDB" id="482945at2"/>
<dbReference type="KEGG" id="cyp:PCC8801_3123"/>
<evidence type="ECO:0000256" key="8">
    <source>
        <dbReference type="ARBA" id="ARBA00022679"/>
    </source>
</evidence>
<feature type="binding site" evidence="16">
    <location>
        <begin position="102"/>
        <end position="105"/>
    </location>
    <ligand>
        <name>substrate</name>
    </ligand>
</feature>
<dbReference type="RefSeq" id="WP_012596365.1">
    <property type="nucleotide sequence ID" value="NC_011726.1"/>
</dbReference>
<evidence type="ECO:0000256" key="11">
    <source>
        <dbReference type="ARBA" id="ARBA00022840"/>
    </source>
</evidence>
<comment type="subcellular location">
    <subcellularLocation>
        <location evidence="3 16">Cytoplasm</location>
    </subcellularLocation>
</comment>
<evidence type="ECO:0000256" key="5">
    <source>
        <dbReference type="ARBA" id="ARBA00011738"/>
    </source>
</evidence>
<evidence type="ECO:0000256" key="2">
    <source>
        <dbReference type="ARBA" id="ARBA00001958"/>
    </source>
</evidence>
<keyword evidence="12 16" id="KW-0630">Potassium</keyword>
<feature type="binding site" evidence="16">
    <location>
        <position position="180"/>
    </location>
    <ligand>
        <name>substrate</name>
    </ligand>
</feature>
<evidence type="ECO:0000313" key="17">
    <source>
        <dbReference type="EMBL" id="ACK67104.1"/>
    </source>
</evidence>